<accession>A0A2V0NML0</accession>
<protein>
    <recommendedName>
        <fullName evidence="4">Flagellar associated protein</fullName>
    </recommendedName>
</protein>
<comment type="caution">
    <text evidence="2">The sequence shown here is derived from an EMBL/GenBank/DDBJ whole genome shotgun (WGS) entry which is preliminary data.</text>
</comment>
<dbReference type="PANTHER" id="PTHR40429">
    <property type="entry name" value="FLAGELLAR ASSOCIATED PROTEIN"/>
    <property type="match status" value="1"/>
</dbReference>
<feature type="region of interest" description="Disordered" evidence="1">
    <location>
        <begin position="17"/>
        <end position="37"/>
    </location>
</feature>
<name>A0A2V0NML0_9CHLO</name>
<evidence type="ECO:0000313" key="3">
    <source>
        <dbReference type="Proteomes" id="UP000247498"/>
    </source>
</evidence>
<evidence type="ECO:0008006" key="4">
    <source>
        <dbReference type="Google" id="ProtNLM"/>
    </source>
</evidence>
<dbReference type="Proteomes" id="UP000247498">
    <property type="component" value="Unassembled WGS sequence"/>
</dbReference>
<dbReference type="OrthoDB" id="406368at2759"/>
<reference evidence="2 3" key="1">
    <citation type="journal article" date="2018" name="Sci. Rep.">
        <title>Raphidocelis subcapitata (=Pseudokirchneriella subcapitata) provides an insight into genome evolution and environmental adaptations in the Sphaeropleales.</title>
        <authorList>
            <person name="Suzuki S."/>
            <person name="Yamaguchi H."/>
            <person name="Nakajima N."/>
            <person name="Kawachi M."/>
        </authorList>
    </citation>
    <scope>NUCLEOTIDE SEQUENCE [LARGE SCALE GENOMIC DNA]</scope>
    <source>
        <strain evidence="2 3">NIES-35</strain>
    </source>
</reference>
<evidence type="ECO:0000256" key="1">
    <source>
        <dbReference type="SAM" id="MobiDB-lite"/>
    </source>
</evidence>
<dbReference type="AlphaFoldDB" id="A0A2V0NML0"/>
<sequence>MIGPEKDPSIRWLRSSFGSQVASRHSSAPAAGFGTSTRESALRIYASREQAKKLPGNNSQGPVYRVYSSIGRQPESARANAGAAPFGTAQRLPRHGGRGAPGPGHYRSPGGLGAQAESARPTSPRAVFGTCTREGLAKVYLDAALMRAYYGKESPPPGAYNLRGSVGPQVVSNKETAPSARIGTGLRALDCQVARFGRGSRDTITKKTFISKAHEKSGFGLHTPGPCTASPYVGTGTAQLLSTRLNSPSIAFGTGKRMRDYCSDAPGPGSYYA</sequence>
<feature type="region of interest" description="Disordered" evidence="1">
    <location>
        <begin position="75"/>
        <end position="126"/>
    </location>
</feature>
<evidence type="ECO:0000313" key="2">
    <source>
        <dbReference type="EMBL" id="GBF88746.1"/>
    </source>
</evidence>
<dbReference type="InParanoid" id="A0A2V0NML0"/>
<gene>
    <name evidence="2" type="ORF">Rsub_01647</name>
</gene>
<feature type="compositionally biased region" description="Polar residues" evidence="1">
    <location>
        <begin position="17"/>
        <end position="26"/>
    </location>
</feature>
<proteinExistence type="predicted"/>
<dbReference type="PANTHER" id="PTHR40429:SF1">
    <property type="entry name" value="FLAGELLAR ASSOCIATED PROTEIN"/>
    <property type="match status" value="1"/>
</dbReference>
<organism evidence="2 3">
    <name type="scientific">Raphidocelis subcapitata</name>
    <dbReference type="NCBI Taxonomy" id="307507"/>
    <lineage>
        <taxon>Eukaryota</taxon>
        <taxon>Viridiplantae</taxon>
        <taxon>Chlorophyta</taxon>
        <taxon>core chlorophytes</taxon>
        <taxon>Chlorophyceae</taxon>
        <taxon>CS clade</taxon>
        <taxon>Sphaeropleales</taxon>
        <taxon>Selenastraceae</taxon>
        <taxon>Raphidocelis</taxon>
    </lineage>
</organism>
<dbReference type="STRING" id="307507.A0A2V0NML0"/>
<keyword evidence="3" id="KW-1185">Reference proteome</keyword>
<dbReference type="EMBL" id="BDRX01000006">
    <property type="protein sequence ID" value="GBF88746.1"/>
    <property type="molecule type" value="Genomic_DNA"/>
</dbReference>